<organism evidence="4 5">
    <name type="scientific">Vanrija pseudolonga</name>
    <dbReference type="NCBI Taxonomy" id="143232"/>
    <lineage>
        <taxon>Eukaryota</taxon>
        <taxon>Fungi</taxon>
        <taxon>Dikarya</taxon>
        <taxon>Basidiomycota</taxon>
        <taxon>Agaricomycotina</taxon>
        <taxon>Tremellomycetes</taxon>
        <taxon>Trichosporonales</taxon>
        <taxon>Trichosporonaceae</taxon>
        <taxon>Vanrija</taxon>
    </lineage>
</organism>
<feature type="region of interest" description="Disordered" evidence="1">
    <location>
        <begin position="92"/>
        <end position="146"/>
    </location>
</feature>
<sequence length="675" mass="75226">MSTETTTPTHPANRPGLGAPLGKYVTASQRETIFPSALLGWLPRPYTVRERAMMAFVASVIDKDGWRDKVFNEEIVGKWREELKEGVRLAGYVDPRKGGGDGDGEVEGDDGGGDGTADAEDEDGNDDDDDENDDEDDDDDENPLSCGFSDQMFEYCIAELRAKAKLYGEISFVELLERNAAIFLSDDAVDEQLRDSLIAAVKPLEDVPDADKDWHPGSDDKVLDLVHPSLWPLVFGKTRAADREISLSECLGLAGSGEVVPVPEEKIPDIPGRHDGWPTKRQNVSYKFQWLPAEVDVDNDGKATFKSYINNLHPSNGALYSVLERLVSKFIPLWSATYDRVIRCQRAGEPARVRLDFMGGGEEICRMGSVACDCYGREQDAPSGWRPEGWEGDPDEEGWESGDDDELIDAFDEFYEAHHDIVQPEPTVFSPFTEDEVAARYKTQGPWFGDLAPTGRLQVIVKLANIHLTPEKPSYDGGSWHIEGALNERICATGLYYYDNENITESHLSFRGATDGNSMATDFNYRQHDHREFETTYGGGSYESSVQNVGAVLTKQGRLLAFPNVLQHCVVPFELEDKSKPGHRKIVAFFLVDPATPVVSTANVPPQQKHWGNTGAALGDRLPFEIRSMIDEHIDCPYGWDEARKLREELMEERKALDGEAGKQIEAHQFNLCEH</sequence>
<evidence type="ECO:0000259" key="3">
    <source>
        <dbReference type="Pfam" id="PF21666"/>
    </source>
</evidence>
<protein>
    <submittedName>
        <fullName evidence="4">Uncharacterized protein</fullName>
    </submittedName>
</protein>
<gene>
    <name evidence="4" type="ORF">LOC62_02G002281</name>
</gene>
<dbReference type="InterPro" id="IPR049192">
    <property type="entry name" value="DUF4246_C"/>
</dbReference>
<dbReference type="AlphaFoldDB" id="A0AAF0Y2D2"/>
<dbReference type="InterPro" id="IPR049207">
    <property type="entry name" value="DUF4246_N"/>
</dbReference>
<dbReference type="Pfam" id="PF14033">
    <property type="entry name" value="DUF4246"/>
    <property type="match status" value="1"/>
</dbReference>
<dbReference type="Proteomes" id="UP000827549">
    <property type="component" value="Chromosome 2"/>
</dbReference>
<dbReference type="RefSeq" id="XP_062624774.1">
    <property type="nucleotide sequence ID" value="XM_062768790.1"/>
</dbReference>
<feature type="domain" description="DUF4246" evidence="2">
    <location>
        <begin position="150"/>
        <end position="612"/>
    </location>
</feature>
<feature type="compositionally biased region" description="Acidic residues" evidence="1">
    <location>
        <begin position="390"/>
        <end position="402"/>
    </location>
</feature>
<evidence type="ECO:0000313" key="5">
    <source>
        <dbReference type="Proteomes" id="UP000827549"/>
    </source>
</evidence>
<feature type="compositionally biased region" description="Acidic residues" evidence="1">
    <location>
        <begin position="102"/>
        <end position="142"/>
    </location>
</feature>
<dbReference type="InterPro" id="IPR025340">
    <property type="entry name" value="DUF4246"/>
</dbReference>
<dbReference type="EMBL" id="CP086715">
    <property type="protein sequence ID" value="WOO78742.1"/>
    <property type="molecule type" value="Genomic_DNA"/>
</dbReference>
<evidence type="ECO:0000256" key="1">
    <source>
        <dbReference type="SAM" id="MobiDB-lite"/>
    </source>
</evidence>
<evidence type="ECO:0000259" key="2">
    <source>
        <dbReference type="Pfam" id="PF14033"/>
    </source>
</evidence>
<evidence type="ECO:0000313" key="4">
    <source>
        <dbReference type="EMBL" id="WOO78742.1"/>
    </source>
</evidence>
<keyword evidence="5" id="KW-1185">Reference proteome</keyword>
<proteinExistence type="predicted"/>
<feature type="domain" description="DUF4246" evidence="3">
    <location>
        <begin position="15"/>
        <end position="82"/>
    </location>
</feature>
<reference evidence="4" key="1">
    <citation type="submission" date="2023-10" db="EMBL/GenBank/DDBJ databases">
        <authorList>
            <person name="Noh H."/>
        </authorList>
    </citation>
    <scope>NUCLEOTIDE SEQUENCE</scope>
    <source>
        <strain evidence="4">DUCC4014</strain>
    </source>
</reference>
<feature type="region of interest" description="Disordered" evidence="1">
    <location>
        <begin position="382"/>
        <end position="402"/>
    </location>
</feature>
<name>A0AAF0Y2D2_9TREE</name>
<dbReference type="GeneID" id="87805529"/>
<accession>A0AAF0Y2D2</accession>
<dbReference type="Pfam" id="PF21666">
    <property type="entry name" value="DUF4246_N"/>
    <property type="match status" value="1"/>
</dbReference>
<dbReference type="PANTHER" id="PTHR33119">
    <property type="entry name" value="IFI3P"/>
    <property type="match status" value="1"/>
</dbReference>
<dbReference type="PANTHER" id="PTHR33119:SF1">
    <property type="entry name" value="FE2OG DIOXYGENASE DOMAIN-CONTAINING PROTEIN"/>
    <property type="match status" value="1"/>
</dbReference>